<dbReference type="CDD" id="cd00779">
    <property type="entry name" value="ProRS_core_prok"/>
    <property type="match status" value="1"/>
</dbReference>
<dbReference type="RefSeq" id="WP_128753061.1">
    <property type="nucleotide sequence ID" value="NZ_CP035282.1"/>
</dbReference>
<evidence type="ECO:0000256" key="4">
    <source>
        <dbReference type="ARBA" id="ARBA00022598"/>
    </source>
</evidence>
<dbReference type="InterPro" id="IPR033730">
    <property type="entry name" value="ProRS_core_prok"/>
</dbReference>
<dbReference type="GO" id="GO:0016740">
    <property type="term" value="F:transferase activity"/>
    <property type="evidence" value="ECO:0007669"/>
    <property type="project" value="UniProtKB-ARBA"/>
</dbReference>
<dbReference type="NCBIfam" id="NF006625">
    <property type="entry name" value="PRK09194.1"/>
    <property type="match status" value="1"/>
</dbReference>
<dbReference type="Gene3D" id="3.30.930.10">
    <property type="entry name" value="Bira Bifunctional Protein, Domain 2"/>
    <property type="match status" value="2"/>
</dbReference>
<evidence type="ECO:0000256" key="3">
    <source>
        <dbReference type="ARBA" id="ARBA00022490"/>
    </source>
</evidence>
<dbReference type="GO" id="GO:0006433">
    <property type="term" value="P:prolyl-tRNA aminoacylation"/>
    <property type="evidence" value="ECO:0007669"/>
    <property type="project" value="UniProtKB-UniRule"/>
</dbReference>
<dbReference type="Proteomes" id="UP000287969">
    <property type="component" value="Chromosome"/>
</dbReference>
<evidence type="ECO:0000256" key="7">
    <source>
        <dbReference type="ARBA" id="ARBA00022917"/>
    </source>
</evidence>
<dbReference type="SUPFAM" id="SSF55681">
    <property type="entry name" value="Class II aaRS and biotin synthetases"/>
    <property type="match status" value="1"/>
</dbReference>
<dbReference type="InterPro" id="IPR045864">
    <property type="entry name" value="aa-tRNA-synth_II/BPL/LPL"/>
</dbReference>
<sequence length="577" mass="66335">MKMSELYVPTLREIPSEAEIPSHQLLLRAGMMRKLVSGIYSYLPLGYRVIRKIEKIVREEMDKSGCQELLMSAIQPKELWVESGRWENYGPEMFKLEDRNNREFCLGPTHEEYFTALIKDEIKSYKQLPLNLYQIQTKYRDEKRPRFGLIRSREFIMKDAYSFDRDFQGMKAAYQNMWDAYEKVFKKLRLKFKIVEGDSGAMGGNESHEFIALSEVGEGRIAYCDNCEYAATDEKAKVSYDLKCKDEEEKKVEKVYTPDLRTIEEVSAFLKIEGCNFAKALIYKAKDEIVFALIPGDRELNEIKLCHYLGIAEHELELADEDVIKEITGACVGFSGPIGLKKGVRLLVDSRITKMKNFVVGANETNYHLRNVNYNRDFSGEVVEDLLLVKEGDLCPKCGEHLKMDRGIEVGNIFQLGTKYSKSLNATYLDENGKGQYFYMGSYGIGVSRTAAAIVEQCHDDKGIIWPLIVTPYHVIITVINVKDQSQTDLGEKIYKELDKLGLEVILDDRNERAGVKFNDRDLIGIPIRITVGKRAKENIVEYSLRASEDNMEINTDKIIENIKREFKNQDLDIKEI</sequence>
<dbReference type="Pfam" id="PF00587">
    <property type="entry name" value="tRNA-synt_2b"/>
    <property type="match status" value="1"/>
</dbReference>
<proteinExistence type="inferred from homology"/>
<dbReference type="CDD" id="cd04334">
    <property type="entry name" value="ProRS-INS"/>
    <property type="match status" value="1"/>
</dbReference>
<dbReference type="Pfam" id="PF03129">
    <property type="entry name" value="HGTP_anticodon"/>
    <property type="match status" value="1"/>
</dbReference>
<dbReference type="FunFam" id="3.30.930.10:FF:000066">
    <property type="entry name" value="Proline--tRNA ligase"/>
    <property type="match status" value="1"/>
</dbReference>
<keyword evidence="8 12" id="KW-0030">Aminoacyl-tRNA synthetase</keyword>
<evidence type="ECO:0000256" key="5">
    <source>
        <dbReference type="ARBA" id="ARBA00022741"/>
    </source>
</evidence>
<dbReference type="InterPro" id="IPR036754">
    <property type="entry name" value="YbaK/aa-tRNA-synt-asso_dom_sf"/>
</dbReference>
<gene>
    <name evidence="12" type="primary">proS</name>
    <name evidence="14" type="ORF">EQM13_14535</name>
</gene>
<evidence type="ECO:0000256" key="11">
    <source>
        <dbReference type="ARBA" id="ARBA00060755"/>
    </source>
</evidence>
<dbReference type="GO" id="GO:0005829">
    <property type="term" value="C:cytosol"/>
    <property type="evidence" value="ECO:0007669"/>
    <property type="project" value="TreeGrafter"/>
</dbReference>
<comment type="domain">
    <text evidence="12">Consists of three domains: the N-terminal catalytic domain, the editing domain and the C-terminal anticodon-binding domain.</text>
</comment>
<accession>A0A410QFB8</accession>
<comment type="subcellular location">
    <subcellularLocation>
        <location evidence="1 12">Cytoplasm</location>
    </subcellularLocation>
</comment>
<organism evidence="14 15">
    <name type="scientific">Acidilutibacter cellobiosedens</name>
    <dbReference type="NCBI Taxonomy" id="2507161"/>
    <lineage>
        <taxon>Bacteria</taxon>
        <taxon>Bacillati</taxon>
        <taxon>Bacillota</taxon>
        <taxon>Tissierellia</taxon>
        <taxon>Tissierellales</taxon>
        <taxon>Acidilutibacteraceae</taxon>
        <taxon>Acidilutibacter</taxon>
    </lineage>
</organism>
<evidence type="ECO:0000256" key="1">
    <source>
        <dbReference type="ARBA" id="ARBA00004496"/>
    </source>
</evidence>
<dbReference type="InterPro" id="IPR002316">
    <property type="entry name" value="Pro-tRNA-ligase_IIa"/>
</dbReference>
<dbReference type="PRINTS" id="PR01046">
    <property type="entry name" value="TRNASYNTHPRO"/>
</dbReference>
<dbReference type="GO" id="GO:0002161">
    <property type="term" value="F:aminoacyl-tRNA deacylase activity"/>
    <property type="evidence" value="ECO:0007669"/>
    <property type="project" value="InterPro"/>
</dbReference>
<dbReference type="PANTHER" id="PTHR42753:SF2">
    <property type="entry name" value="PROLINE--TRNA LIGASE"/>
    <property type="match status" value="1"/>
</dbReference>
<dbReference type="SUPFAM" id="SSF55826">
    <property type="entry name" value="YbaK/ProRS associated domain"/>
    <property type="match status" value="1"/>
</dbReference>
<dbReference type="InterPro" id="IPR050062">
    <property type="entry name" value="Pro-tRNA_synthetase"/>
</dbReference>
<keyword evidence="4 12" id="KW-0436">Ligase</keyword>
<evidence type="ECO:0000256" key="6">
    <source>
        <dbReference type="ARBA" id="ARBA00022840"/>
    </source>
</evidence>
<comment type="function">
    <text evidence="10 12">Catalyzes the attachment of proline to tRNA(Pro) in a two-step reaction: proline is first activated by ATP to form Pro-AMP and then transferred to the acceptor end of tRNA(Pro). As ProRS can inadvertently accommodate and process non-cognate amino acids such as alanine and cysteine, to avoid such errors it has two additional distinct editing activities against alanine. One activity is designated as 'pretransfer' editing and involves the tRNA(Pro)-independent hydrolysis of activated Ala-AMP. The other activity is designated 'posttransfer' editing and involves deacylation of mischarged Ala-tRNA(Pro). The misacylated Cys-tRNA(Pro) is not edited by ProRS.</text>
</comment>
<reference evidence="15" key="1">
    <citation type="submission" date="2019-01" db="EMBL/GenBank/DDBJ databases">
        <title>Draft genomes of a novel of Sporanaerobacter strains.</title>
        <authorList>
            <person name="Ma S."/>
        </authorList>
    </citation>
    <scope>NUCLEOTIDE SEQUENCE [LARGE SCALE GENOMIC DNA]</scope>
    <source>
        <strain evidence="15">NJN-17</strain>
    </source>
</reference>
<dbReference type="InterPro" id="IPR004500">
    <property type="entry name" value="Pro-tRNA-synth_IIa_bac-type"/>
</dbReference>
<keyword evidence="5 12" id="KW-0547">Nucleotide-binding</keyword>
<dbReference type="NCBIfam" id="TIGR00409">
    <property type="entry name" value="proS_fam_II"/>
    <property type="match status" value="1"/>
</dbReference>
<evidence type="ECO:0000256" key="2">
    <source>
        <dbReference type="ARBA" id="ARBA00011738"/>
    </source>
</evidence>
<evidence type="ECO:0000259" key="13">
    <source>
        <dbReference type="PROSITE" id="PS50862"/>
    </source>
</evidence>
<dbReference type="InterPro" id="IPR036621">
    <property type="entry name" value="Anticodon-bd_dom_sf"/>
</dbReference>
<dbReference type="HAMAP" id="MF_01569">
    <property type="entry name" value="Pro_tRNA_synth_type1"/>
    <property type="match status" value="1"/>
</dbReference>
<name>A0A410QFB8_9FIRM</name>
<dbReference type="FunFam" id="3.40.50.800:FF:000011">
    <property type="entry name" value="Proline--tRNA ligase"/>
    <property type="match status" value="1"/>
</dbReference>
<dbReference type="GO" id="GO:0004827">
    <property type="term" value="F:proline-tRNA ligase activity"/>
    <property type="evidence" value="ECO:0007669"/>
    <property type="project" value="UniProtKB-UniRule"/>
</dbReference>
<keyword evidence="7 12" id="KW-0648">Protein biosynthesis</keyword>
<dbReference type="Gene3D" id="3.40.50.800">
    <property type="entry name" value="Anticodon-binding domain"/>
    <property type="match status" value="1"/>
</dbReference>
<feature type="domain" description="Aminoacyl-transfer RNA synthetases class-II family profile" evidence="13">
    <location>
        <begin position="33"/>
        <end position="467"/>
    </location>
</feature>
<keyword evidence="3 12" id="KW-0963">Cytoplasm</keyword>
<keyword evidence="15" id="KW-1185">Reference proteome</keyword>
<dbReference type="Pfam" id="PF04073">
    <property type="entry name" value="tRNA_edit"/>
    <property type="match status" value="1"/>
</dbReference>
<protein>
    <recommendedName>
        <fullName evidence="12">Proline--tRNA ligase</fullName>
        <ecNumber evidence="12">6.1.1.15</ecNumber>
    </recommendedName>
    <alternativeName>
        <fullName evidence="12">Prolyl-tRNA synthetase</fullName>
        <shortName evidence="12">ProRS</shortName>
    </alternativeName>
</protein>
<dbReference type="InterPro" id="IPR007214">
    <property type="entry name" value="YbaK/aa-tRNA-synth-assoc-dom"/>
</dbReference>
<dbReference type="KEGG" id="spoa:EQM13_14535"/>
<dbReference type="OrthoDB" id="9809052at2"/>
<dbReference type="SUPFAM" id="SSF52954">
    <property type="entry name" value="Class II aaRS ABD-related"/>
    <property type="match status" value="1"/>
</dbReference>
<dbReference type="GO" id="GO:0140096">
    <property type="term" value="F:catalytic activity, acting on a protein"/>
    <property type="evidence" value="ECO:0007669"/>
    <property type="project" value="UniProtKB-ARBA"/>
</dbReference>
<evidence type="ECO:0000313" key="14">
    <source>
        <dbReference type="EMBL" id="QAT62697.1"/>
    </source>
</evidence>
<dbReference type="InterPro" id="IPR002314">
    <property type="entry name" value="aa-tRNA-synt_IIb"/>
</dbReference>
<dbReference type="InterPro" id="IPR006195">
    <property type="entry name" value="aa-tRNA-synth_II"/>
</dbReference>
<evidence type="ECO:0000256" key="9">
    <source>
        <dbReference type="ARBA" id="ARBA00047671"/>
    </source>
</evidence>
<keyword evidence="6 12" id="KW-0067">ATP-binding</keyword>
<dbReference type="GO" id="GO:0005524">
    <property type="term" value="F:ATP binding"/>
    <property type="evidence" value="ECO:0007669"/>
    <property type="project" value="UniProtKB-UniRule"/>
</dbReference>
<comment type="catalytic activity">
    <reaction evidence="9 12">
        <text>tRNA(Pro) + L-proline + ATP = L-prolyl-tRNA(Pro) + AMP + diphosphate</text>
        <dbReference type="Rhea" id="RHEA:14305"/>
        <dbReference type="Rhea" id="RHEA-COMP:9700"/>
        <dbReference type="Rhea" id="RHEA-COMP:9702"/>
        <dbReference type="ChEBI" id="CHEBI:30616"/>
        <dbReference type="ChEBI" id="CHEBI:33019"/>
        <dbReference type="ChEBI" id="CHEBI:60039"/>
        <dbReference type="ChEBI" id="CHEBI:78442"/>
        <dbReference type="ChEBI" id="CHEBI:78532"/>
        <dbReference type="ChEBI" id="CHEBI:456215"/>
        <dbReference type="EC" id="6.1.1.15"/>
    </reaction>
</comment>
<dbReference type="FunFam" id="3.30.930.10:FF:000065">
    <property type="entry name" value="Proline--tRNA ligase"/>
    <property type="match status" value="1"/>
</dbReference>
<evidence type="ECO:0000256" key="12">
    <source>
        <dbReference type="HAMAP-Rule" id="MF_01569"/>
    </source>
</evidence>
<comment type="similarity">
    <text evidence="11 12">Belongs to the class-II aminoacyl-tRNA synthetase family. ProS type 1 subfamily.</text>
</comment>
<dbReference type="EMBL" id="CP035282">
    <property type="protein sequence ID" value="QAT62697.1"/>
    <property type="molecule type" value="Genomic_DNA"/>
</dbReference>
<evidence type="ECO:0000256" key="8">
    <source>
        <dbReference type="ARBA" id="ARBA00023146"/>
    </source>
</evidence>
<dbReference type="InterPro" id="IPR023717">
    <property type="entry name" value="Pro-tRNA-Synthase_IIa_type1"/>
</dbReference>
<dbReference type="PIRSF" id="PIRSF001535">
    <property type="entry name" value="ProRS_1"/>
    <property type="match status" value="1"/>
</dbReference>
<comment type="subunit">
    <text evidence="2 12">Homodimer.</text>
</comment>
<dbReference type="InterPro" id="IPR004154">
    <property type="entry name" value="Anticodon-bd"/>
</dbReference>
<dbReference type="PANTHER" id="PTHR42753">
    <property type="entry name" value="MITOCHONDRIAL RIBOSOME PROTEIN L39/PROLYL-TRNA LIGASE FAMILY MEMBER"/>
    <property type="match status" value="1"/>
</dbReference>
<dbReference type="AlphaFoldDB" id="A0A410QFB8"/>
<dbReference type="PROSITE" id="PS50862">
    <property type="entry name" value="AA_TRNA_LIGASE_II"/>
    <property type="match status" value="1"/>
</dbReference>
<evidence type="ECO:0000313" key="15">
    <source>
        <dbReference type="Proteomes" id="UP000287969"/>
    </source>
</evidence>
<evidence type="ECO:0000256" key="10">
    <source>
        <dbReference type="ARBA" id="ARBA00053664"/>
    </source>
</evidence>
<dbReference type="CDD" id="cd00861">
    <property type="entry name" value="ProRS_anticodon_short"/>
    <property type="match status" value="1"/>
</dbReference>
<dbReference type="InterPro" id="IPR044140">
    <property type="entry name" value="ProRS_anticodon_short"/>
</dbReference>
<dbReference type="EC" id="6.1.1.15" evidence="12"/>